<feature type="chain" id="PRO_5024434098" evidence="2">
    <location>
        <begin position="32"/>
        <end position="524"/>
    </location>
</feature>
<evidence type="ECO:0000259" key="3">
    <source>
        <dbReference type="Pfam" id="PF00561"/>
    </source>
</evidence>
<protein>
    <submittedName>
        <fullName evidence="5">Protease</fullName>
    </submittedName>
</protein>
<evidence type="ECO:0000313" key="6">
    <source>
        <dbReference type="Proteomes" id="UP000325690"/>
    </source>
</evidence>
<dbReference type="InterPro" id="IPR013595">
    <property type="entry name" value="Pept_S33_TAP-like_C"/>
</dbReference>
<gene>
    <name evidence="5" type="ORF">MPHL21000_05510</name>
</gene>
<dbReference type="Pfam" id="PF00561">
    <property type="entry name" value="Abhydrolase_1"/>
    <property type="match status" value="1"/>
</dbReference>
<feature type="region of interest" description="Disordered" evidence="1">
    <location>
        <begin position="36"/>
        <end position="63"/>
    </location>
</feature>
<sequence>MVGMQRRGQLVRALSLATVAAVIAACSPGLAANPRFATNSGAGPQGEPPTTQEPEGPPAIEAPKNELSWRDCTAQLFRDADVPSVPGVTLECASYDADLDPINGASGSLSIGVVRAKGPQTPDDAGPLVMTTGTDLPSSVQLPVWLSRSGADVLAGHPIVAVDRRGMGMSGALDCRDLFDRQEMIDQAQFQAGDDPVANLGAIAQTATTSCTDAIAPGDSAYDNSHAAEDLERLRSTWDVPALALLGIGNGAQVALAYAGSHPNKVARLVLDSPLPLAIAAEAAAEQRVRGQQAALDAWAAQCAATNCALAPDPKGAVDALLRAARDGRGPNGAAVSVVANAISTALAYPRGDRIAAGNALADAIAAARAGDTGPFGELIARGEALRDTDGQFVNGCSDALNRPTPDRVRELVVAWNKEYPQFGMVGALSLVDCLNWPSGTTPQEPQGLKIPVLLLGTQNDPVVGNEGVAAVAATVINAGSPNRRVMWQGIGHGASVYSPCALPPVIGYLDSGKVPDTDTFCPA</sequence>
<accession>A0A5N5V936</accession>
<dbReference type="SUPFAM" id="SSF53474">
    <property type="entry name" value="alpha/beta-Hydrolases"/>
    <property type="match status" value="1"/>
</dbReference>
<proteinExistence type="predicted"/>
<feature type="signal peptide" evidence="2">
    <location>
        <begin position="1"/>
        <end position="31"/>
    </location>
</feature>
<dbReference type="PROSITE" id="PS51257">
    <property type="entry name" value="PROKAR_LIPOPROTEIN"/>
    <property type="match status" value="1"/>
</dbReference>
<evidence type="ECO:0000259" key="4">
    <source>
        <dbReference type="Pfam" id="PF08386"/>
    </source>
</evidence>
<keyword evidence="5" id="KW-0645">Protease</keyword>
<name>A0A5N5V936_MYCPH</name>
<dbReference type="GO" id="GO:0008233">
    <property type="term" value="F:peptidase activity"/>
    <property type="evidence" value="ECO:0007669"/>
    <property type="project" value="UniProtKB-KW"/>
</dbReference>
<dbReference type="InterPro" id="IPR000073">
    <property type="entry name" value="AB_hydrolase_1"/>
</dbReference>
<dbReference type="Proteomes" id="UP000325690">
    <property type="component" value="Unassembled WGS sequence"/>
</dbReference>
<dbReference type="AlphaFoldDB" id="A0A5N5V936"/>
<dbReference type="GO" id="GO:0006508">
    <property type="term" value="P:proteolysis"/>
    <property type="evidence" value="ECO:0007669"/>
    <property type="project" value="UniProtKB-KW"/>
</dbReference>
<comment type="caution">
    <text evidence="5">The sequence shown here is derived from an EMBL/GenBank/DDBJ whole genome shotgun (WGS) entry which is preliminary data.</text>
</comment>
<organism evidence="5 6">
    <name type="scientific">Mycolicibacterium phlei DSM 43239 = CCUG 21000</name>
    <dbReference type="NCBI Taxonomy" id="1226750"/>
    <lineage>
        <taxon>Bacteria</taxon>
        <taxon>Bacillati</taxon>
        <taxon>Actinomycetota</taxon>
        <taxon>Actinomycetes</taxon>
        <taxon>Mycobacteriales</taxon>
        <taxon>Mycobacteriaceae</taxon>
        <taxon>Mycolicibacterium</taxon>
    </lineage>
</organism>
<keyword evidence="2" id="KW-0732">Signal</keyword>
<dbReference type="InterPro" id="IPR029058">
    <property type="entry name" value="AB_hydrolase_fold"/>
</dbReference>
<evidence type="ECO:0000256" key="1">
    <source>
        <dbReference type="SAM" id="MobiDB-lite"/>
    </source>
</evidence>
<evidence type="ECO:0000256" key="2">
    <source>
        <dbReference type="SAM" id="SignalP"/>
    </source>
</evidence>
<dbReference type="Pfam" id="PF08386">
    <property type="entry name" value="Abhydrolase_4"/>
    <property type="match status" value="1"/>
</dbReference>
<keyword evidence="5" id="KW-0378">Hydrolase</keyword>
<dbReference type="Gene3D" id="3.40.50.1820">
    <property type="entry name" value="alpha/beta hydrolase"/>
    <property type="match status" value="1"/>
</dbReference>
<dbReference type="EMBL" id="ANBP01000005">
    <property type="protein sequence ID" value="KAB7758453.1"/>
    <property type="molecule type" value="Genomic_DNA"/>
</dbReference>
<evidence type="ECO:0000313" key="5">
    <source>
        <dbReference type="EMBL" id="KAB7758453.1"/>
    </source>
</evidence>
<reference evidence="5 6" key="1">
    <citation type="submission" date="2012-10" db="EMBL/GenBank/DDBJ databases">
        <title>The draft sequence of the Mycobacterium pheli genome.</title>
        <authorList>
            <person name="Pettersson B.M.F."/>
            <person name="Das S."/>
            <person name="Dasgupta S."/>
            <person name="Bhattacharya A."/>
            <person name="Kirsebom L.A."/>
        </authorList>
    </citation>
    <scope>NUCLEOTIDE SEQUENCE [LARGE SCALE GENOMIC DNA]</scope>
    <source>
        <strain evidence="5 6">CCUG 21000</strain>
    </source>
</reference>
<feature type="domain" description="Peptidase S33 tripeptidyl aminopeptidase-like C-terminal" evidence="4">
    <location>
        <begin position="420"/>
        <end position="522"/>
    </location>
</feature>
<feature type="domain" description="AB hydrolase-1" evidence="3">
    <location>
        <begin position="152"/>
        <end position="309"/>
    </location>
</feature>
<keyword evidence="6" id="KW-1185">Reference proteome</keyword>